<evidence type="ECO:0000256" key="1">
    <source>
        <dbReference type="ARBA" id="ARBA00022553"/>
    </source>
</evidence>
<gene>
    <name evidence="6" type="ORF">SAMN05421819_4292</name>
</gene>
<keyword evidence="1 3" id="KW-0597">Phosphoprotein</keyword>
<dbReference type="SMART" id="SM00421">
    <property type="entry name" value="HTH_LUXR"/>
    <property type="match status" value="1"/>
</dbReference>
<dbReference type="InterPro" id="IPR001789">
    <property type="entry name" value="Sig_transdc_resp-reg_receiver"/>
</dbReference>
<evidence type="ECO:0000259" key="4">
    <source>
        <dbReference type="PROSITE" id="PS50043"/>
    </source>
</evidence>
<evidence type="ECO:0000256" key="3">
    <source>
        <dbReference type="PROSITE-ProRule" id="PRU00169"/>
    </source>
</evidence>
<dbReference type="InterPro" id="IPR058245">
    <property type="entry name" value="NreC/VraR/RcsB-like_REC"/>
</dbReference>
<dbReference type="Pfam" id="PF00196">
    <property type="entry name" value="GerE"/>
    <property type="match status" value="1"/>
</dbReference>
<dbReference type="CDD" id="cd17535">
    <property type="entry name" value="REC_NarL-like"/>
    <property type="match status" value="1"/>
</dbReference>
<reference evidence="6 7" key="1">
    <citation type="submission" date="2016-10" db="EMBL/GenBank/DDBJ databases">
        <authorList>
            <person name="de Groot N.N."/>
        </authorList>
    </citation>
    <scope>NUCLEOTIDE SEQUENCE [LARGE SCALE GENOMIC DNA]</scope>
    <source>
        <strain evidence="6 7">DSM 22489</strain>
    </source>
</reference>
<evidence type="ECO:0000313" key="7">
    <source>
        <dbReference type="Proteomes" id="UP000236728"/>
    </source>
</evidence>
<dbReference type="InterPro" id="IPR016032">
    <property type="entry name" value="Sig_transdc_resp-reg_C-effctor"/>
</dbReference>
<dbReference type="SUPFAM" id="SSF52172">
    <property type="entry name" value="CheY-like"/>
    <property type="match status" value="1"/>
</dbReference>
<name>A0A1H6C8G0_9BACT</name>
<evidence type="ECO:0000256" key="2">
    <source>
        <dbReference type="ARBA" id="ARBA00023125"/>
    </source>
</evidence>
<dbReference type="EMBL" id="FNVA01000009">
    <property type="protein sequence ID" value="SEG68925.1"/>
    <property type="molecule type" value="Genomic_DNA"/>
</dbReference>
<organism evidence="6 7">
    <name type="scientific">Bryocella elongata</name>
    <dbReference type="NCBI Taxonomy" id="863522"/>
    <lineage>
        <taxon>Bacteria</taxon>
        <taxon>Pseudomonadati</taxon>
        <taxon>Acidobacteriota</taxon>
        <taxon>Terriglobia</taxon>
        <taxon>Terriglobales</taxon>
        <taxon>Acidobacteriaceae</taxon>
        <taxon>Bryocella</taxon>
    </lineage>
</organism>
<dbReference type="CDD" id="cd06170">
    <property type="entry name" value="LuxR_C_like"/>
    <property type="match status" value="1"/>
</dbReference>
<dbReference type="GO" id="GO:0003677">
    <property type="term" value="F:DNA binding"/>
    <property type="evidence" value="ECO:0007669"/>
    <property type="project" value="UniProtKB-KW"/>
</dbReference>
<keyword evidence="2" id="KW-0238">DNA-binding</keyword>
<dbReference type="GO" id="GO:0000160">
    <property type="term" value="P:phosphorelay signal transduction system"/>
    <property type="evidence" value="ECO:0007669"/>
    <property type="project" value="InterPro"/>
</dbReference>
<dbReference type="Pfam" id="PF00072">
    <property type="entry name" value="Response_reg"/>
    <property type="match status" value="1"/>
</dbReference>
<feature type="modified residue" description="4-aspartylphosphate" evidence="3">
    <location>
        <position position="88"/>
    </location>
</feature>
<dbReference type="PROSITE" id="PS50110">
    <property type="entry name" value="RESPONSE_REGULATORY"/>
    <property type="match status" value="1"/>
</dbReference>
<dbReference type="PROSITE" id="PS50043">
    <property type="entry name" value="HTH_LUXR_2"/>
    <property type="match status" value="1"/>
</dbReference>
<evidence type="ECO:0000259" key="5">
    <source>
        <dbReference type="PROSITE" id="PS50110"/>
    </source>
</evidence>
<dbReference type="InterPro" id="IPR011006">
    <property type="entry name" value="CheY-like_superfamily"/>
</dbReference>
<dbReference type="InterPro" id="IPR039420">
    <property type="entry name" value="WalR-like"/>
</dbReference>
<evidence type="ECO:0000313" key="6">
    <source>
        <dbReference type="EMBL" id="SEG68925.1"/>
    </source>
</evidence>
<feature type="domain" description="Response regulatory" evidence="5">
    <location>
        <begin position="37"/>
        <end position="153"/>
    </location>
</feature>
<dbReference type="SUPFAM" id="SSF46894">
    <property type="entry name" value="C-terminal effector domain of the bipartite response regulators"/>
    <property type="match status" value="1"/>
</dbReference>
<sequence>MSYDERTLRITQRETYDGLLYGRDHMLTDFTATKQINILIVDDHPVVRQGLRAMLSSEPDFVVSGLAASAREALTQVQRNQPDVVLMDLRMPEMEGTDAIVELRKIAPGIRILVLTNYGSDEYIVRATQAGAMGYLLKNTPQEEIVKAVRMIFQGERYVPKVIAQRLFEAIGREELSQRELEVLSLVALGCTNKDVAQRLFISDKTVRNHVTGCLLKLQAKDRTEAVTRAIERGLIRVQE</sequence>
<dbReference type="PANTHER" id="PTHR43214:SF43">
    <property type="entry name" value="TWO-COMPONENT RESPONSE REGULATOR"/>
    <property type="match status" value="1"/>
</dbReference>
<dbReference type="AlphaFoldDB" id="A0A1H6C8G0"/>
<dbReference type="Proteomes" id="UP000236728">
    <property type="component" value="Unassembled WGS sequence"/>
</dbReference>
<dbReference type="PANTHER" id="PTHR43214">
    <property type="entry name" value="TWO-COMPONENT RESPONSE REGULATOR"/>
    <property type="match status" value="1"/>
</dbReference>
<dbReference type="SMART" id="SM00448">
    <property type="entry name" value="REC"/>
    <property type="match status" value="1"/>
</dbReference>
<dbReference type="PRINTS" id="PR00038">
    <property type="entry name" value="HTHLUXR"/>
</dbReference>
<dbReference type="InterPro" id="IPR000792">
    <property type="entry name" value="Tscrpt_reg_LuxR_C"/>
</dbReference>
<dbReference type="Gene3D" id="3.40.50.2300">
    <property type="match status" value="1"/>
</dbReference>
<keyword evidence="7" id="KW-1185">Reference proteome</keyword>
<dbReference type="GO" id="GO:0006355">
    <property type="term" value="P:regulation of DNA-templated transcription"/>
    <property type="evidence" value="ECO:0007669"/>
    <property type="project" value="InterPro"/>
</dbReference>
<accession>A0A1H6C8G0</accession>
<feature type="domain" description="HTH luxR-type" evidence="4">
    <location>
        <begin position="169"/>
        <end position="234"/>
    </location>
</feature>
<proteinExistence type="predicted"/>
<protein>
    <submittedName>
        <fullName evidence="6">Two component transcriptional regulator, LuxR family</fullName>
    </submittedName>
</protein>